<dbReference type="AlphaFoldDB" id="A0A6J4JXZ9"/>
<proteinExistence type="predicted"/>
<organism evidence="2">
    <name type="scientific">uncultured Mycobacteriales bacterium</name>
    <dbReference type="NCBI Taxonomy" id="581187"/>
    <lineage>
        <taxon>Bacteria</taxon>
        <taxon>Bacillati</taxon>
        <taxon>Actinomycetota</taxon>
        <taxon>Actinomycetes</taxon>
        <taxon>Mycobacteriales</taxon>
        <taxon>environmental samples</taxon>
    </lineage>
</organism>
<dbReference type="InterPro" id="IPR018764">
    <property type="entry name" value="RskA_C"/>
</dbReference>
<dbReference type="GO" id="GO:0005886">
    <property type="term" value="C:plasma membrane"/>
    <property type="evidence" value="ECO:0007669"/>
    <property type="project" value="InterPro"/>
</dbReference>
<reference evidence="2" key="1">
    <citation type="submission" date="2020-02" db="EMBL/GenBank/DDBJ databases">
        <authorList>
            <person name="Meier V. D."/>
        </authorList>
    </citation>
    <scope>NUCLEOTIDE SEQUENCE</scope>
    <source>
        <strain evidence="2">AVDCRST_MAG41</strain>
    </source>
</reference>
<dbReference type="EMBL" id="CADCTP010000412">
    <property type="protein sequence ID" value="CAA9290231.1"/>
    <property type="molecule type" value="Genomic_DNA"/>
</dbReference>
<sequence length="151" mass="15187">MLPLRRWGSIAIAAVAAAAVGVVGTLAAVRPWEEDAPAVVVASASASLGPVSGGPGGVTGRAVVVQAAAGPRLEVTAAGLPSPEGYYEVWVFDGTSRMVSVGTLGPDASASLPLPATMDLGTFRVVDISAERYDGEQTHSQDSVLRGTLSS</sequence>
<evidence type="ECO:0000313" key="2">
    <source>
        <dbReference type="EMBL" id="CAA9290231.1"/>
    </source>
</evidence>
<accession>A0A6J4JXZ9</accession>
<feature type="domain" description="Anti-sigma K factor RskA C-terminal" evidence="1">
    <location>
        <begin position="12"/>
        <end position="137"/>
    </location>
</feature>
<gene>
    <name evidence="2" type="ORF">AVDCRST_MAG41-4506</name>
</gene>
<name>A0A6J4JXZ9_9ACTN</name>
<protein>
    <recommendedName>
        <fullName evidence="1">Anti-sigma K factor RskA C-terminal domain-containing protein</fullName>
    </recommendedName>
</protein>
<evidence type="ECO:0000259" key="1">
    <source>
        <dbReference type="Pfam" id="PF10099"/>
    </source>
</evidence>
<dbReference type="Pfam" id="PF10099">
    <property type="entry name" value="RskA_C"/>
    <property type="match status" value="1"/>
</dbReference>